<reference evidence="3" key="1">
    <citation type="submission" date="2020-08" db="EMBL/GenBank/DDBJ databases">
        <title>Genome public.</title>
        <authorList>
            <person name="Liu C."/>
            <person name="Sun Q."/>
        </authorList>
    </citation>
    <scope>NUCLEOTIDE SEQUENCE</scope>
    <source>
        <strain evidence="3">NSJ-44</strain>
    </source>
</reference>
<dbReference type="InterPro" id="IPR050300">
    <property type="entry name" value="GDXG_lipolytic_enzyme"/>
</dbReference>
<gene>
    <name evidence="3" type="ORF">H8699_11325</name>
</gene>
<evidence type="ECO:0000259" key="2">
    <source>
        <dbReference type="Pfam" id="PF07859"/>
    </source>
</evidence>
<organism evidence="3 4">
    <name type="scientific">Luoshenia tenuis</name>
    <dbReference type="NCBI Taxonomy" id="2763654"/>
    <lineage>
        <taxon>Bacteria</taxon>
        <taxon>Bacillati</taxon>
        <taxon>Bacillota</taxon>
        <taxon>Clostridia</taxon>
        <taxon>Christensenellales</taxon>
        <taxon>Christensenellaceae</taxon>
        <taxon>Luoshenia</taxon>
    </lineage>
</organism>
<proteinExistence type="predicted"/>
<dbReference type="PANTHER" id="PTHR48081">
    <property type="entry name" value="AB HYDROLASE SUPERFAMILY PROTEIN C4A8.06C"/>
    <property type="match status" value="1"/>
</dbReference>
<evidence type="ECO:0000313" key="4">
    <source>
        <dbReference type="Proteomes" id="UP000654279"/>
    </source>
</evidence>
<keyword evidence="1 3" id="KW-0378">Hydrolase</keyword>
<sequence>MPVTIKPVPDEDLPGAVDPRVRAVRAQPPAQEGEVDPYTYNGVPIGAMRQKMGWANADITAGDVRTQCRTIDGKNGPIGLFIYTAPKAKPGCPCLVFIHGGGFFGGSCKTVENPCKAIAEKAACVVVSVDYRLAPEHPYPQGFEDCFDAVTWVYNHARELGIDPRKIGVAGDSAGGNLSAVCTLKDRDLGSGMIHYQALIYPTVDRGPFDGNPFYDWTLDAFTFRPEDEQMARQCALGIYGVDANSTALYLTSPSQVDDPYASPLRAEDFKGLPKSLIVVAEFDSLRLQCEAYARRLMDDGVEVRMLRYNGMDHAFIDKCGLYPQAEDCYREIAQDLKSL</sequence>
<keyword evidence="4" id="KW-1185">Reference proteome</keyword>
<dbReference type="Proteomes" id="UP000654279">
    <property type="component" value="Unassembled WGS sequence"/>
</dbReference>
<dbReference type="SUPFAM" id="SSF53474">
    <property type="entry name" value="alpha/beta-Hydrolases"/>
    <property type="match status" value="1"/>
</dbReference>
<dbReference type="AlphaFoldDB" id="A0A926D2G5"/>
<dbReference type="PANTHER" id="PTHR48081:SF8">
    <property type="entry name" value="ALPHA_BETA HYDROLASE FOLD-3 DOMAIN-CONTAINING PROTEIN-RELATED"/>
    <property type="match status" value="1"/>
</dbReference>
<evidence type="ECO:0000256" key="1">
    <source>
        <dbReference type="ARBA" id="ARBA00022801"/>
    </source>
</evidence>
<name>A0A926D2G5_9FIRM</name>
<dbReference type="InterPro" id="IPR013094">
    <property type="entry name" value="AB_hydrolase_3"/>
</dbReference>
<dbReference type="Pfam" id="PF07859">
    <property type="entry name" value="Abhydrolase_3"/>
    <property type="match status" value="1"/>
</dbReference>
<feature type="domain" description="Alpha/beta hydrolase fold-3" evidence="2">
    <location>
        <begin position="95"/>
        <end position="317"/>
    </location>
</feature>
<protein>
    <submittedName>
        <fullName evidence="3">Alpha/beta hydrolase</fullName>
    </submittedName>
</protein>
<comment type="caution">
    <text evidence="3">The sequence shown here is derived from an EMBL/GenBank/DDBJ whole genome shotgun (WGS) entry which is preliminary data.</text>
</comment>
<dbReference type="GO" id="GO:0016787">
    <property type="term" value="F:hydrolase activity"/>
    <property type="evidence" value="ECO:0007669"/>
    <property type="project" value="UniProtKB-KW"/>
</dbReference>
<accession>A0A926D2G5</accession>
<dbReference type="Gene3D" id="3.40.50.1820">
    <property type="entry name" value="alpha/beta hydrolase"/>
    <property type="match status" value="1"/>
</dbReference>
<evidence type="ECO:0000313" key="3">
    <source>
        <dbReference type="EMBL" id="MBC8530021.1"/>
    </source>
</evidence>
<dbReference type="EMBL" id="JACRSO010000005">
    <property type="protein sequence ID" value="MBC8530021.1"/>
    <property type="molecule type" value="Genomic_DNA"/>
</dbReference>
<dbReference type="InterPro" id="IPR029058">
    <property type="entry name" value="AB_hydrolase_fold"/>
</dbReference>